<dbReference type="InterPro" id="IPR001357">
    <property type="entry name" value="BRCT_dom"/>
</dbReference>
<dbReference type="Gene3D" id="3.40.50.10190">
    <property type="entry name" value="BRCT domain"/>
    <property type="match status" value="1"/>
</dbReference>
<feature type="compositionally biased region" description="Polar residues" evidence="1">
    <location>
        <begin position="186"/>
        <end position="208"/>
    </location>
</feature>
<dbReference type="GO" id="GO:0042276">
    <property type="term" value="P:error-prone translesion synthesis"/>
    <property type="evidence" value="ECO:0007669"/>
    <property type="project" value="TreeGrafter"/>
</dbReference>
<dbReference type="AlphaFoldDB" id="A0A834M491"/>
<dbReference type="PROSITE" id="PS50172">
    <property type="entry name" value="BRCT"/>
    <property type="match status" value="1"/>
</dbReference>
<evidence type="ECO:0000259" key="2">
    <source>
        <dbReference type="PROSITE" id="PS50172"/>
    </source>
</evidence>
<reference evidence="3" key="1">
    <citation type="submission" date="2020-08" db="EMBL/GenBank/DDBJ databases">
        <title>Genome sequencing and assembly of the red palm weevil Rhynchophorus ferrugineus.</title>
        <authorList>
            <person name="Dias G.B."/>
            <person name="Bergman C.M."/>
            <person name="Manee M."/>
        </authorList>
    </citation>
    <scope>NUCLEOTIDE SEQUENCE</scope>
    <source>
        <strain evidence="3">AA-2017</strain>
        <tissue evidence="3">Whole larva</tissue>
    </source>
</reference>
<dbReference type="PANTHER" id="PTHR45990:SF1">
    <property type="entry name" value="DNA REPAIR PROTEIN REV1"/>
    <property type="match status" value="1"/>
</dbReference>
<dbReference type="Proteomes" id="UP000625711">
    <property type="component" value="Unassembled WGS sequence"/>
</dbReference>
<name>A0A834M491_RHYFE</name>
<dbReference type="GO" id="GO:0070987">
    <property type="term" value="P:error-free translesion synthesis"/>
    <property type="evidence" value="ECO:0007669"/>
    <property type="project" value="TreeGrafter"/>
</dbReference>
<feature type="domain" description="BRCT" evidence="2">
    <location>
        <begin position="44"/>
        <end position="130"/>
    </location>
</feature>
<proteinExistence type="predicted"/>
<accession>A0A834M491</accession>
<dbReference type="FunFam" id="3.40.50.10190:FF:000011">
    <property type="entry name" value="DNA repair protein REV1"/>
    <property type="match status" value="1"/>
</dbReference>
<evidence type="ECO:0000313" key="4">
    <source>
        <dbReference type="Proteomes" id="UP000625711"/>
    </source>
</evidence>
<evidence type="ECO:0000313" key="3">
    <source>
        <dbReference type="EMBL" id="KAF7267376.1"/>
    </source>
</evidence>
<feature type="region of interest" description="Disordered" evidence="1">
    <location>
        <begin position="177"/>
        <end position="208"/>
    </location>
</feature>
<protein>
    <recommendedName>
        <fullName evidence="2">BRCT domain-containing protein</fullName>
    </recommendedName>
</protein>
<dbReference type="SMART" id="SM00292">
    <property type="entry name" value="BRCT"/>
    <property type="match status" value="1"/>
</dbReference>
<dbReference type="GO" id="GO:0005634">
    <property type="term" value="C:nucleus"/>
    <property type="evidence" value="ECO:0007669"/>
    <property type="project" value="TreeGrafter"/>
</dbReference>
<dbReference type="InterPro" id="IPR036420">
    <property type="entry name" value="BRCT_dom_sf"/>
</dbReference>
<dbReference type="PANTHER" id="PTHR45990">
    <property type="entry name" value="DNA REPAIR PROTEIN REV1"/>
    <property type="match status" value="1"/>
</dbReference>
<comment type="caution">
    <text evidence="3">The sequence shown here is derived from an EMBL/GenBank/DDBJ whole genome shotgun (WGS) entry which is preliminary data.</text>
</comment>
<sequence>MRGRGKSKNRNRGNSDDGFEQWGGYMAAKKAKLTEQFHSEKKETLSNIFAGVNVIVNGLTNPPASEIKCIMAAHGGQYHIYQSPSTTHIIASNLPNIKIKHLGAIPIVKPAWITESIALNKLLDYKRYLLYTNQSKTQPALNFPAIKQDLHEDKVNNVIEENNDKCKTISNNLYARETDTNKTKENGNGSSVQSENAAGTSFNSDFRG</sequence>
<organism evidence="3 4">
    <name type="scientific">Rhynchophorus ferrugineus</name>
    <name type="common">Red palm weevil</name>
    <name type="synonym">Curculio ferrugineus</name>
    <dbReference type="NCBI Taxonomy" id="354439"/>
    <lineage>
        <taxon>Eukaryota</taxon>
        <taxon>Metazoa</taxon>
        <taxon>Ecdysozoa</taxon>
        <taxon>Arthropoda</taxon>
        <taxon>Hexapoda</taxon>
        <taxon>Insecta</taxon>
        <taxon>Pterygota</taxon>
        <taxon>Neoptera</taxon>
        <taxon>Endopterygota</taxon>
        <taxon>Coleoptera</taxon>
        <taxon>Polyphaga</taxon>
        <taxon>Cucujiformia</taxon>
        <taxon>Curculionidae</taxon>
        <taxon>Dryophthorinae</taxon>
        <taxon>Rhynchophorus</taxon>
    </lineage>
</organism>
<dbReference type="Pfam" id="PF00533">
    <property type="entry name" value="BRCT"/>
    <property type="match status" value="1"/>
</dbReference>
<gene>
    <name evidence="3" type="ORF">GWI33_019384</name>
</gene>
<dbReference type="GO" id="GO:0003887">
    <property type="term" value="F:DNA-directed DNA polymerase activity"/>
    <property type="evidence" value="ECO:0007669"/>
    <property type="project" value="TreeGrafter"/>
</dbReference>
<dbReference type="SUPFAM" id="SSF52113">
    <property type="entry name" value="BRCT domain"/>
    <property type="match status" value="1"/>
</dbReference>
<evidence type="ECO:0000256" key="1">
    <source>
        <dbReference type="SAM" id="MobiDB-lite"/>
    </source>
</evidence>
<dbReference type="EMBL" id="JAACXV010014432">
    <property type="protein sequence ID" value="KAF7267376.1"/>
    <property type="molecule type" value="Genomic_DNA"/>
</dbReference>
<dbReference type="OrthoDB" id="6774401at2759"/>
<dbReference type="GO" id="GO:0017125">
    <property type="term" value="F:deoxycytidyl transferase activity"/>
    <property type="evidence" value="ECO:0007669"/>
    <property type="project" value="TreeGrafter"/>
</dbReference>
<keyword evidence="4" id="KW-1185">Reference proteome</keyword>
<dbReference type="CDD" id="cd17719">
    <property type="entry name" value="BRCT_Rev1"/>
    <property type="match status" value="1"/>
</dbReference>